<keyword evidence="2" id="KW-1185">Reference proteome</keyword>
<sequence>MSRAPLASHRVLLQVDGAAARVPLEVFEMVTSHVDVSDDLSSCSLVCRLWSAAARRRLFRVVKISARQNGLPSSSSLLCDPTSTILPFVHTIRLEEGVDYDVVHEEGLLGPISMYMPAPRESRTPFLDDVLPTIRTRDLTALRSLEVVDLTWAELSTESRRAFFDLCPLITSLSLFCLRGQGISSSGMVELLGGVTEVSSLQKLYVSDPHIFVRRYILSDNQPIPSPPTKATISLKSLTMEGDCMTPFLPGLLAVFAFPHITDLILRDIAPDNVGDLVSLLRGCASNVERLQLRFDKLLIGHYMSERDHADVVPESLFLTQEGLSGLTALRSVHLTADPRWLPAMLRPLSTCKHLEDLTIHASPCMLYRCDLDKLALSLFILARARTSLRIIFFCDLDTDHYRKRSPAGPALDQMRDQLASKLTDLLQEGRLQFLRYVRDPESRTAARDTDDIEEF</sequence>
<dbReference type="AlphaFoldDB" id="S8EAZ2"/>
<dbReference type="InParanoid" id="S8EAZ2"/>
<dbReference type="Gene3D" id="3.80.10.10">
    <property type="entry name" value="Ribonuclease Inhibitor"/>
    <property type="match status" value="1"/>
</dbReference>
<dbReference type="InterPro" id="IPR036047">
    <property type="entry name" value="F-box-like_dom_sf"/>
</dbReference>
<dbReference type="EMBL" id="KE504139">
    <property type="protein sequence ID" value="EPT01753.1"/>
    <property type="molecule type" value="Genomic_DNA"/>
</dbReference>
<name>S8EAZ2_FOMSC</name>
<evidence type="ECO:0000313" key="2">
    <source>
        <dbReference type="Proteomes" id="UP000015241"/>
    </source>
</evidence>
<evidence type="ECO:0000313" key="1">
    <source>
        <dbReference type="EMBL" id="EPT01753.1"/>
    </source>
</evidence>
<organism evidence="1 2">
    <name type="scientific">Fomitopsis schrenkii</name>
    <name type="common">Brown rot fungus</name>
    <dbReference type="NCBI Taxonomy" id="2126942"/>
    <lineage>
        <taxon>Eukaryota</taxon>
        <taxon>Fungi</taxon>
        <taxon>Dikarya</taxon>
        <taxon>Basidiomycota</taxon>
        <taxon>Agaricomycotina</taxon>
        <taxon>Agaricomycetes</taxon>
        <taxon>Polyporales</taxon>
        <taxon>Fomitopsis</taxon>
    </lineage>
</organism>
<dbReference type="SUPFAM" id="SSF52047">
    <property type="entry name" value="RNI-like"/>
    <property type="match status" value="1"/>
</dbReference>
<gene>
    <name evidence="1" type="ORF">FOMPIDRAFT_91599</name>
</gene>
<dbReference type="Proteomes" id="UP000015241">
    <property type="component" value="Unassembled WGS sequence"/>
</dbReference>
<accession>S8EAZ2</accession>
<dbReference type="OrthoDB" id="2747681at2759"/>
<dbReference type="SUPFAM" id="SSF81383">
    <property type="entry name" value="F-box domain"/>
    <property type="match status" value="1"/>
</dbReference>
<protein>
    <submittedName>
        <fullName evidence="1">Uncharacterized protein</fullName>
    </submittedName>
</protein>
<dbReference type="HOGENOM" id="CLU_599974_0_0_1"/>
<dbReference type="InterPro" id="IPR032675">
    <property type="entry name" value="LRR_dom_sf"/>
</dbReference>
<proteinExistence type="predicted"/>
<reference evidence="1 2" key="1">
    <citation type="journal article" date="2012" name="Science">
        <title>The Paleozoic origin of enzymatic lignin decomposition reconstructed from 31 fungal genomes.</title>
        <authorList>
            <person name="Floudas D."/>
            <person name="Binder M."/>
            <person name="Riley R."/>
            <person name="Barry K."/>
            <person name="Blanchette R.A."/>
            <person name="Henrissat B."/>
            <person name="Martinez A.T."/>
            <person name="Otillar R."/>
            <person name="Spatafora J.W."/>
            <person name="Yadav J.S."/>
            <person name="Aerts A."/>
            <person name="Benoit I."/>
            <person name="Boyd A."/>
            <person name="Carlson A."/>
            <person name="Copeland A."/>
            <person name="Coutinho P.M."/>
            <person name="de Vries R.P."/>
            <person name="Ferreira P."/>
            <person name="Findley K."/>
            <person name="Foster B."/>
            <person name="Gaskell J."/>
            <person name="Glotzer D."/>
            <person name="Gorecki P."/>
            <person name="Heitman J."/>
            <person name="Hesse C."/>
            <person name="Hori C."/>
            <person name="Igarashi K."/>
            <person name="Jurgens J.A."/>
            <person name="Kallen N."/>
            <person name="Kersten P."/>
            <person name="Kohler A."/>
            <person name="Kuees U."/>
            <person name="Kumar T.K.A."/>
            <person name="Kuo A."/>
            <person name="LaButti K."/>
            <person name="Larrondo L.F."/>
            <person name="Lindquist E."/>
            <person name="Ling A."/>
            <person name="Lombard V."/>
            <person name="Lucas S."/>
            <person name="Lundell T."/>
            <person name="Martin R."/>
            <person name="McLaughlin D.J."/>
            <person name="Morgenstern I."/>
            <person name="Morin E."/>
            <person name="Murat C."/>
            <person name="Nagy L.G."/>
            <person name="Nolan M."/>
            <person name="Ohm R.A."/>
            <person name="Patyshakuliyeva A."/>
            <person name="Rokas A."/>
            <person name="Ruiz-Duenas F.J."/>
            <person name="Sabat G."/>
            <person name="Salamov A."/>
            <person name="Samejima M."/>
            <person name="Schmutz J."/>
            <person name="Slot J.C."/>
            <person name="St John F."/>
            <person name="Stenlid J."/>
            <person name="Sun H."/>
            <person name="Sun S."/>
            <person name="Syed K."/>
            <person name="Tsang A."/>
            <person name="Wiebenga A."/>
            <person name="Young D."/>
            <person name="Pisabarro A."/>
            <person name="Eastwood D.C."/>
            <person name="Martin F."/>
            <person name="Cullen D."/>
            <person name="Grigoriev I.V."/>
            <person name="Hibbett D.S."/>
        </authorList>
    </citation>
    <scope>NUCLEOTIDE SEQUENCE</scope>
    <source>
        <strain evidence="2">FP-58527</strain>
    </source>
</reference>